<organism evidence="4 5">
    <name type="scientific">Nocardioides dubius</name>
    <dbReference type="NCBI Taxonomy" id="317019"/>
    <lineage>
        <taxon>Bacteria</taxon>
        <taxon>Bacillati</taxon>
        <taxon>Actinomycetota</taxon>
        <taxon>Actinomycetes</taxon>
        <taxon>Propionibacteriales</taxon>
        <taxon>Nocardioidaceae</taxon>
        <taxon>Nocardioides</taxon>
    </lineage>
</organism>
<gene>
    <name evidence="4" type="ORF">GCM10009668_21990</name>
</gene>
<proteinExistence type="inferred from homology"/>
<dbReference type="PROSITE" id="PS51257">
    <property type="entry name" value="PROKAR_LIPOPROTEIN"/>
    <property type="match status" value="1"/>
</dbReference>
<dbReference type="RefSeq" id="WP_343994297.1">
    <property type="nucleotide sequence ID" value="NZ_BAAALG010000009.1"/>
</dbReference>
<evidence type="ECO:0000256" key="1">
    <source>
        <dbReference type="ARBA" id="ARBA00010457"/>
    </source>
</evidence>
<keyword evidence="5" id="KW-1185">Reference proteome</keyword>
<name>A0ABN1TUC2_9ACTN</name>
<feature type="chain" id="PRO_5046143708" description="Superoxide dismutase family protein" evidence="3">
    <location>
        <begin position="23"/>
        <end position="192"/>
    </location>
</feature>
<evidence type="ECO:0000256" key="3">
    <source>
        <dbReference type="SAM" id="SignalP"/>
    </source>
</evidence>
<dbReference type="EMBL" id="BAAALG010000009">
    <property type="protein sequence ID" value="GAA1102941.1"/>
    <property type="molecule type" value="Genomic_DNA"/>
</dbReference>
<protein>
    <recommendedName>
        <fullName evidence="6">Superoxide dismutase family protein</fullName>
    </recommendedName>
</protein>
<dbReference type="InterPro" id="IPR036423">
    <property type="entry name" value="SOD-like_Cu/Zn_dom_sf"/>
</dbReference>
<evidence type="ECO:0000313" key="5">
    <source>
        <dbReference type="Proteomes" id="UP001501581"/>
    </source>
</evidence>
<evidence type="ECO:0000313" key="4">
    <source>
        <dbReference type="EMBL" id="GAA1102941.1"/>
    </source>
</evidence>
<evidence type="ECO:0000256" key="2">
    <source>
        <dbReference type="SAM" id="MobiDB-lite"/>
    </source>
</evidence>
<dbReference type="Proteomes" id="UP001501581">
    <property type="component" value="Unassembled WGS sequence"/>
</dbReference>
<sequence length="192" mass="19630">MRSTTLRLGVAALVALSLTACGSDDDGDTSDEHAGSDHSASSDGEDHSGHVMNEPDATPANELTDADLREGTFTLLDTAPPGSDAVAGDVWVAENSDGTTVTVALTGLAADTDYMLHLHDAKCEVDNGGGHFAFDPAGSDQPPNEVHLAFTSDANGAGTATVTNPQKVGDAAKSIVVHPAELMDNRLACANF</sequence>
<evidence type="ECO:0008006" key="6">
    <source>
        <dbReference type="Google" id="ProtNLM"/>
    </source>
</evidence>
<feature type="region of interest" description="Disordered" evidence="2">
    <location>
        <begin position="24"/>
        <end position="62"/>
    </location>
</feature>
<reference evidence="4 5" key="1">
    <citation type="journal article" date="2019" name="Int. J. Syst. Evol. Microbiol.">
        <title>The Global Catalogue of Microorganisms (GCM) 10K type strain sequencing project: providing services to taxonomists for standard genome sequencing and annotation.</title>
        <authorList>
            <consortium name="The Broad Institute Genomics Platform"/>
            <consortium name="The Broad Institute Genome Sequencing Center for Infectious Disease"/>
            <person name="Wu L."/>
            <person name="Ma J."/>
        </authorList>
    </citation>
    <scope>NUCLEOTIDE SEQUENCE [LARGE SCALE GENOMIC DNA]</scope>
    <source>
        <strain evidence="4 5">JCM 13008</strain>
    </source>
</reference>
<accession>A0ABN1TUC2</accession>
<feature type="signal peptide" evidence="3">
    <location>
        <begin position="1"/>
        <end position="22"/>
    </location>
</feature>
<dbReference type="SUPFAM" id="SSF49329">
    <property type="entry name" value="Cu,Zn superoxide dismutase-like"/>
    <property type="match status" value="1"/>
</dbReference>
<comment type="caution">
    <text evidence="4">The sequence shown here is derived from an EMBL/GenBank/DDBJ whole genome shotgun (WGS) entry which is preliminary data.</text>
</comment>
<dbReference type="Gene3D" id="2.60.40.200">
    <property type="entry name" value="Superoxide dismutase, copper/zinc binding domain"/>
    <property type="match status" value="1"/>
</dbReference>
<keyword evidence="3" id="KW-0732">Signal</keyword>
<comment type="similarity">
    <text evidence="1">Belongs to the Cu-Zn superoxide dismutase family.</text>
</comment>